<dbReference type="EC" id="3.2.1.39" evidence="3"/>
<evidence type="ECO:0000256" key="9">
    <source>
        <dbReference type="SAM" id="MobiDB-lite"/>
    </source>
</evidence>
<dbReference type="InterPro" id="IPR040451">
    <property type="entry name" value="GH81_N"/>
</dbReference>
<evidence type="ECO:0000256" key="4">
    <source>
        <dbReference type="ARBA" id="ARBA00022801"/>
    </source>
</evidence>
<evidence type="ECO:0000256" key="7">
    <source>
        <dbReference type="ARBA" id="ARBA00023316"/>
    </source>
</evidence>
<evidence type="ECO:0000256" key="3">
    <source>
        <dbReference type="ARBA" id="ARBA00012780"/>
    </source>
</evidence>
<keyword evidence="4" id="KW-0378">Hydrolase</keyword>
<dbReference type="AlphaFoldDB" id="A0A8T1VDM8"/>
<dbReference type="GO" id="GO:0052861">
    <property type="term" value="F:endo-1,3(4)-beta-glucanase activity"/>
    <property type="evidence" value="ECO:0007669"/>
    <property type="project" value="InterPro"/>
</dbReference>
<dbReference type="PROSITE" id="PS52008">
    <property type="entry name" value="GH81"/>
    <property type="match status" value="1"/>
</dbReference>
<evidence type="ECO:0000256" key="8">
    <source>
        <dbReference type="ARBA" id="ARBA00023326"/>
    </source>
</evidence>
<reference evidence="12" key="1">
    <citation type="submission" date="2021-02" db="EMBL/GenBank/DDBJ databases">
        <authorList>
            <person name="Palmer J.M."/>
        </authorList>
    </citation>
    <scope>NUCLEOTIDE SEQUENCE</scope>
    <source>
        <strain evidence="12">SCRP734</strain>
    </source>
</reference>
<keyword evidence="5" id="KW-0119">Carbohydrate metabolism</keyword>
<evidence type="ECO:0000313" key="12">
    <source>
        <dbReference type="EMBL" id="KAG7378370.1"/>
    </source>
</evidence>
<feature type="domain" description="Glycosyl hydrolase family 81 N-terminal" evidence="10">
    <location>
        <begin position="94"/>
        <end position="393"/>
    </location>
</feature>
<gene>
    <name evidence="12" type="ORF">PHYPSEUDO_010151</name>
</gene>
<keyword evidence="13" id="KW-1185">Reference proteome</keyword>
<evidence type="ECO:0000256" key="1">
    <source>
        <dbReference type="ARBA" id="ARBA00000382"/>
    </source>
</evidence>
<keyword evidence="6" id="KW-0326">Glycosidase</keyword>
<feature type="region of interest" description="Disordered" evidence="9">
    <location>
        <begin position="1"/>
        <end position="30"/>
    </location>
</feature>
<feature type="domain" description="Glycosyl hydrolase family 81 C-terminal" evidence="11">
    <location>
        <begin position="414"/>
        <end position="761"/>
    </location>
</feature>
<dbReference type="Pfam" id="PF17652">
    <property type="entry name" value="Glyco_hydro81C"/>
    <property type="match status" value="1"/>
</dbReference>
<sequence>MLSDTAQRSSQFSSHRMMTTHQTPSYGKVPSTSRRPWLLLAGLCSQLLFGGETLVSAQNDSWDPSGKFPSPTKLLNATTEQATLCKPRHLDTLRSKPVPTNAWWGNLVTCDTTTNATGPIWPNPFAVSVESSGAYGFALSYPYRNRFFGGVTDGVAKYYAHPKRNEIQLTACEFGTSIPDMQVTNWTDLGVTVQLQAPSSTGTMKSSMVSGMAYFTSTYQGLTPEVLFEAPIATINGAAASIGTRYSGTKFNVVAVSGQQWWLHVYPSSSSSSGIQLNLATSMILQGLASFNGIIRISAILDSAQAAAQDSYSSCIVTGGDVDIASDSKYSFKWKTEGDCSKGLLHYAMDHHTKSLTAASVAEVANVAMYSATRGLMKGFITVATPPAWSFSESRNIPVTHYPRTRLTKAVALQQDLMTKLRADIQSIWTVSTDGSYYFTGKLVQQYASLCLMANDPVIVGTDVSLLRRCVTKLESAVAPFLDNTWKYKLKYDAVVGGVVSSEGFVTGDMNADFGNTVYNDHHYHYGYWVHMASVINYLHPSWNRIEELNNMTRLLLRDVASPSRDDPYFPKFRGFDWFRGHSYSHGLTTLGDGKDEESTSEDINFAYSMALFGQTTNHTRMKDIGRLMTKVSVRSIQTYFLFDSTNTIHPAAFRPRMVPGILFDNKADYATWFSADEYMIHGIQMLPVTPVTEYVRTSTFVQEEWDNILSKLDIVAGDQLSNSWLSLLYLNYARVNKAQALVKLNQCTAMMDGLSRSWALYMAAQY</sequence>
<accession>A0A8T1VDM8</accession>
<dbReference type="InterPro" id="IPR040720">
    <property type="entry name" value="GH81_C"/>
</dbReference>
<comment type="similarity">
    <text evidence="2">Belongs to the glycosyl hydrolase 81 family.</text>
</comment>
<evidence type="ECO:0000256" key="2">
    <source>
        <dbReference type="ARBA" id="ARBA00010730"/>
    </source>
</evidence>
<dbReference type="PANTHER" id="PTHR31983:SF0">
    <property type="entry name" value="GLUCAN ENDO-1,3-BETA-D-GLUCOSIDASE 2"/>
    <property type="match status" value="1"/>
</dbReference>
<dbReference type="GO" id="GO:0042973">
    <property type="term" value="F:glucan endo-1,3-beta-D-glucosidase activity"/>
    <property type="evidence" value="ECO:0007669"/>
    <property type="project" value="UniProtKB-EC"/>
</dbReference>
<dbReference type="GO" id="GO:0000272">
    <property type="term" value="P:polysaccharide catabolic process"/>
    <property type="evidence" value="ECO:0007669"/>
    <property type="project" value="UniProtKB-KW"/>
</dbReference>
<evidence type="ECO:0000256" key="5">
    <source>
        <dbReference type="ARBA" id="ARBA00023277"/>
    </source>
</evidence>
<organism evidence="12 13">
    <name type="scientific">Phytophthora pseudosyringae</name>
    <dbReference type="NCBI Taxonomy" id="221518"/>
    <lineage>
        <taxon>Eukaryota</taxon>
        <taxon>Sar</taxon>
        <taxon>Stramenopiles</taxon>
        <taxon>Oomycota</taxon>
        <taxon>Peronosporomycetes</taxon>
        <taxon>Peronosporales</taxon>
        <taxon>Peronosporaceae</taxon>
        <taxon>Phytophthora</taxon>
    </lineage>
</organism>
<dbReference type="Proteomes" id="UP000694044">
    <property type="component" value="Unassembled WGS sequence"/>
</dbReference>
<dbReference type="InterPro" id="IPR005200">
    <property type="entry name" value="Endo-beta-glucanase"/>
</dbReference>
<protein>
    <recommendedName>
        <fullName evidence="3">glucan endo-1,3-beta-D-glucosidase</fullName>
        <ecNumber evidence="3">3.2.1.39</ecNumber>
    </recommendedName>
</protein>
<dbReference type="GO" id="GO:0071555">
    <property type="term" value="P:cell wall organization"/>
    <property type="evidence" value="ECO:0007669"/>
    <property type="project" value="UniProtKB-KW"/>
</dbReference>
<proteinExistence type="inferred from homology"/>
<evidence type="ECO:0000259" key="10">
    <source>
        <dbReference type="Pfam" id="PF03639"/>
    </source>
</evidence>
<evidence type="ECO:0000259" key="11">
    <source>
        <dbReference type="Pfam" id="PF17652"/>
    </source>
</evidence>
<comment type="catalytic activity">
    <reaction evidence="1">
        <text>Hydrolysis of (1-&gt;3)-beta-D-glucosidic linkages in (1-&gt;3)-beta-D-glucans.</text>
        <dbReference type="EC" id="3.2.1.39"/>
    </reaction>
</comment>
<evidence type="ECO:0000313" key="13">
    <source>
        <dbReference type="Proteomes" id="UP000694044"/>
    </source>
</evidence>
<evidence type="ECO:0000256" key="6">
    <source>
        <dbReference type="ARBA" id="ARBA00023295"/>
    </source>
</evidence>
<keyword evidence="8" id="KW-0624">Polysaccharide degradation</keyword>
<dbReference type="OrthoDB" id="4473401at2759"/>
<dbReference type="EMBL" id="JAGDFM010000429">
    <property type="protein sequence ID" value="KAG7378370.1"/>
    <property type="molecule type" value="Genomic_DNA"/>
</dbReference>
<keyword evidence="7" id="KW-0961">Cell wall biogenesis/degradation</keyword>
<dbReference type="PANTHER" id="PTHR31983">
    <property type="entry name" value="ENDO-1,3(4)-BETA-GLUCANASE 1"/>
    <property type="match status" value="1"/>
</dbReference>
<name>A0A8T1VDM8_9STRA</name>
<comment type="caution">
    <text evidence="12">The sequence shown here is derived from an EMBL/GenBank/DDBJ whole genome shotgun (WGS) entry which is preliminary data.</text>
</comment>
<dbReference type="Pfam" id="PF03639">
    <property type="entry name" value="Glyco_hydro_81"/>
    <property type="match status" value="1"/>
</dbReference>